<keyword evidence="3" id="KW-1185">Reference proteome</keyword>
<name>A0A9D4MMF8_DREPO</name>
<reference evidence="2" key="2">
    <citation type="submission" date="2020-11" db="EMBL/GenBank/DDBJ databases">
        <authorList>
            <person name="McCartney M.A."/>
            <person name="Auch B."/>
            <person name="Kono T."/>
            <person name="Mallez S."/>
            <person name="Becker A."/>
            <person name="Gohl D.M."/>
            <person name="Silverstein K.A.T."/>
            <person name="Koren S."/>
            <person name="Bechman K.B."/>
            <person name="Herman A."/>
            <person name="Abrahante J.E."/>
            <person name="Garbe J."/>
        </authorList>
    </citation>
    <scope>NUCLEOTIDE SEQUENCE</scope>
    <source>
        <strain evidence="2">Duluth1</strain>
        <tissue evidence="2">Whole animal</tissue>
    </source>
</reference>
<accession>A0A9D4MMF8</accession>
<proteinExistence type="predicted"/>
<evidence type="ECO:0000313" key="2">
    <source>
        <dbReference type="EMBL" id="KAH3879995.1"/>
    </source>
</evidence>
<evidence type="ECO:0000313" key="3">
    <source>
        <dbReference type="Proteomes" id="UP000828390"/>
    </source>
</evidence>
<protein>
    <submittedName>
        <fullName evidence="2">Uncharacterized protein</fullName>
    </submittedName>
</protein>
<reference evidence="2" key="1">
    <citation type="journal article" date="2019" name="bioRxiv">
        <title>The Genome of the Zebra Mussel, Dreissena polymorpha: A Resource for Invasive Species Research.</title>
        <authorList>
            <person name="McCartney M.A."/>
            <person name="Auch B."/>
            <person name="Kono T."/>
            <person name="Mallez S."/>
            <person name="Zhang Y."/>
            <person name="Obille A."/>
            <person name="Becker A."/>
            <person name="Abrahante J.E."/>
            <person name="Garbe J."/>
            <person name="Badalamenti J.P."/>
            <person name="Herman A."/>
            <person name="Mangelson H."/>
            <person name="Liachko I."/>
            <person name="Sullivan S."/>
            <person name="Sone E.D."/>
            <person name="Koren S."/>
            <person name="Silverstein K.A.T."/>
            <person name="Beckman K.B."/>
            <person name="Gohl D.M."/>
        </authorList>
    </citation>
    <scope>NUCLEOTIDE SEQUENCE</scope>
    <source>
        <strain evidence="2">Duluth1</strain>
        <tissue evidence="2">Whole animal</tissue>
    </source>
</reference>
<evidence type="ECO:0000256" key="1">
    <source>
        <dbReference type="SAM" id="MobiDB-lite"/>
    </source>
</evidence>
<dbReference type="Proteomes" id="UP000828390">
    <property type="component" value="Unassembled WGS sequence"/>
</dbReference>
<comment type="caution">
    <text evidence="2">The sequence shown here is derived from an EMBL/GenBank/DDBJ whole genome shotgun (WGS) entry which is preliminary data.</text>
</comment>
<organism evidence="2 3">
    <name type="scientific">Dreissena polymorpha</name>
    <name type="common">Zebra mussel</name>
    <name type="synonym">Mytilus polymorpha</name>
    <dbReference type="NCBI Taxonomy" id="45954"/>
    <lineage>
        <taxon>Eukaryota</taxon>
        <taxon>Metazoa</taxon>
        <taxon>Spiralia</taxon>
        <taxon>Lophotrochozoa</taxon>
        <taxon>Mollusca</taxon>
        <taxon>Bivalvia</taxon>
        <taxon>Autobranchia</taxon>
        <taxon>Heteroconchia</taxon>
        <taxon>Euheterodonta</taxon>
        <taxon>Imparidentia</taxon>
        <taxon>Neoheterodontei</taxon>
        <taxon>Myida</taxon>
        <taxon>Dreissenoidea</taxon>
        <taxon>Dreissenidae</taxon>
        <taxon>Dreissena</taxon>
    </lineage>
</organism>
<dbReference type="EMBL" id="JAIWYP010000001">
    <property type="protein sequence ID" value="KAH3879995.1"/>
    <property type="molecule type" value="Genomic_DNA"/>
</dbReference>
<dbReference type="AlphaFoldDB" id="A0A9D4MMF8"/>
<sequence length="104" mass="11003">MNPRHLVLSSANFTIRNGGKVDINTTKVTLDVAYLDVEKGGLLDGSESGYARQTGPGAGSSTSLDGSGGGLASKGEYFVIRMLKLHNIKLCKLVLCCTHPLHTQ</sequence>
<feature type="region of interest" description="Disordered" evidence="1">
    <location>
        <begin position="46"/>
        <end position="69"/>
    </location>
</feature>
<gene>
    <name evidence="2" type="ORF">DPMN_003907</name>
</gene>